<feature type="domain" description="FlgD/Vpr Ig-like" evidence="1">
    <location>
        <begin position="244"/>
        <end position="295"/>
    </location>
</feature>
<dbReference type="Gene3D" id="2.60.40.4070">
    <property type="match status" value="1"/>
</dbReference>
<protein>
    <recommendedName>
        <fullName evidence="1">FlgD/Vpr Ig-like domain-containing protein</fullName>
    </recommendedName>
</protein>
<evidence type="ECO:0000259" key="1">
    <source>
        <dbReference type="Pfam" id="PF13860"/>
    </source>
</evidence>
<gene>
    <name evidence="2" type="ORF">METZ01_LOCUS178463</name>
</gene>
<dbReference type="EMBL" id="UINC01034566">
    <property type="protein sequence ID" value="SVB25609.1"/>
    <property type="molecule type" value="Genomic_DNA"/>
</dbReference>
<name>A0A382CID6_9ZZZZ</name>
<organism evidence="2">
    <name type="scientific">marine metagenome</name>
    <dbReference type="NCBI Taxonomy" id="408172"/>
    <lineage>
        <taxon>unclassified sequences</taxon>
        <taxon>metagenomes</taxon>
        <taxon>ecological metagenomes</taxon>
    </lineage>
</organism>
<dbReference type="InterPro" id="IPR028994">
    <property type="entry name" value="Integrin_alpha_N"/>
</dbReference>
<accession>A0A382CID6</accession>
<dbReference type="Pfam" id="PF13860">
    <property type="entry name" value="FlgD_ig"/>
    <property type="match status" value="1"/>
</dbReference>
<reference evidence="2" key="1">
    <citation type="submission" date="2018-05" db="EMBL/GenBank/DDBJ databases">
        <authorList>
            <person name="Lanie J.A."/>
            <person name="Ng W.-L."/>
            <person name="Kazmierczak K.M."/>
            <person name="Andrzejewski T.M."/>
            <person name="Davidsen T.M."/>
            <person name="Wayne K.J."/>
            <person name="Tettelin H."/>
            <person name="Glass J.I."/>
            <person name="Rusch D."/>
            <person name="Podicherti R."/>
            <person name="Tsui H.-C.T."/>
            <person name="Winkler M.E."/>
        </authorList>
    </citation>
    <scope>NUCLEOTIDE SEQUENCE</scope>
</reference>
<dbReference type="InterPro" id="IPR026444">
    <property type="entry name" value="Secre_tail"/>
</dbReference>
<proteinExistence type="predicted"/>
<evidence type="ECO:0000313" key="2">
    <source>
        <dbReference type="EMBL" id="SVB25609.1"/>
    </source>
</evidence>
<dbReference type="AlphaFoldDB" id="A0A382CID6"/>
<dbReference type="InterPro" id="IPR025965">
    <property type="entry name" value="FlgD/Vpr_Ig-like"/>
</dbReference>
<dbReference type="SUPFAM" id="SSF69318">
    <property type="entry name" value="Integrin alpha N-terminal domain"/>
    <property type="match status" value="1"/>
</dbReference>
<dbReference type="NCBIfam" id="TIGR04183">
    <property type="entry name" value="Por_Secre_tail"/>
    <property type="match status" value="1"/>
</dbReference>
<sequence length="308" mass="33370">ACFSWQNNAVFFIEATGTDAYTIGDTTYQYLASLDPYQDDFTLAATVADMDDDGKDEVYCAGYYMNELYAIVDSDGDANNLGSNETAIIASGVSHGASATAGFGVFVGGNNTGTDIHKFDLTTGGSPSNPADWTEAAYGFDNSLSGFVVKLASGVDFDNDGAKEVVLAYMSVEDSLQVIDGTDTTMILNTGAFGVRTAEWDASMVSIRDVTIITPDDYRLAQNYPNPFNPSTRIEYFLPVNNTISLTIYNLLGKEIVKLVNNKYTAAGSHNLVWDGRDKNGLKVGSGTYIYELKYGNFSKTRQMVLMK</sequence>
<feature type="non-terminal residue" evidence="2">
    <location>
        <position position="1"/>
    </location>
</feature>